<accession>A0A2U1FMJ4</accession>
<dbReference type="InterPro" id="IPR029062">
    <property type="entry name" value="Class_I_gatase-like"/>
</dbReference>
<comment type="caution">
    <text evidence="3">The sequence shown here is derived from an EMBL/GenBank/DDBJ whole genome shotgun (WGS) entry which is preliminary data.</text>
</comment>
<evidence type="ECO:0000259" key="2">
    <source>
        <dbReference type="Pfam" id="PF00117"/>
    </source>
</evidence>
<dbReference type="GO" id="GO:0000162">
    <property type="term" value="P:L-tryptophan biosynthetic process"/>
    <property type="evidence" value="ECO:0007669"/>
    <property type="project" value="TreeGrafter"/>
</dbReference>
<organism evidence="3 4">
    <name type="scientific">Porphyromonas loveana</name>
    <dbReference type="NCBI Taxonomy" id="1884669"/>
    <lineage>
        <taxon>Bacteria</taxon>
        <taxon>Pseudomonadati</taxon>
        <taxon>Bacteroidota</taxon>
        <taxon>Bacteroidia</taxon>
        <taxon>Bacteroidales</taxon>
        <taxon>Porphyromonadaceae</taxon>
        <taxon>Porphyromonas</taxon>
    </lineage>
</organism>
<keyword evidence="4" id="KW-1185">Reference proteome</keyword>
<gene>
    <name evidence="3" type="ORF">C7382_10374</name>
</gene>
<feature type="domain" description="Glutamine amidotransferase" evidence="2">
    <location>
        <begin position="5"/>
        <end position="189"/>
    </location>
</feature>
<dbReference type="RefSeq" id="WP_116678686.1">
    <property type="nucleotide sequence ID" value="NZ_QEKY01000003.1"/>
</dbReference>
<dbReference type="Gene3D" id="3.40.50.880">
    <property type="match status" value="1"/>
</dbReference>
<dbReference type="GO" id="GO:0046820">
    <property type="term" value="F:4-amino-4-deoxychorismate synthase activity"/>
    <property type="evidence" value="ECO:0007669"/>
    <property type="project" value="TreeGrafter"/>
</dbReference>
<evidence type="ECO:0000256" key="1">
    <source>
        <dbReference type="ARBA" id="ARBA00022962"/>
    </source>
</evidence>
<dbReference type="GO" id="GO:0004049">
    <property type="term" value="F:anthranilate synthase activity"/>
    <property type="evidence" value="ECO:0007669"/>
    <property type="project" value="TreeGrafter"/>
</dbReference>
<proteinExistence type="predicted"/>
<dbReference type="PANTHER" id="PTHR43418">
    <property type="entry name" value="MULTIFUNCTIONAL TRYPTOPHAN BIOSYNTHESIS PROTEIN-RELATED"/>
    <property type="match status" value="1"/>
</dbReference>
<dbReference type="InterPro" id="IPR017926">
    <property type="entry name" value="GATASE"/>
</dbReference>
<evidence type="ECO:0000313" key="4">
    <source>
        <dbReference type="Proteomes" id="UP000245462"/>
    </source>
</evidence>
<name>A0A2U1FMJ4_9PORP</name>
<dbReference type="PRINTS" id="PR00099">
    <property type="entry name" value="CPSGATASE"/>
</dbReference>
<keyword evidence="1" id="KW-0315">Glutamine amidotransferase</keyword>
<dbReference type="PANTHER" id="PTHR43418:SF4">
    <property type="entry name" value="MULTIFUNCTIONAL TRYPTOPHAN BIOSYNTHESIS PROTEIN"/>
    <property type="match status" value="1"/>
</dbReference>
<dbReference type="PROSITE" id="PS51273">
    <property type="entry name" value="GATASE_TYPE_1"/>
    <property type="match status" value="1"/>
</dbReference>
<dbReference type="OrthoDB" id="9786812at2"/>
<dbReference type="Pfam" id="PF00117">
    <property type="entry name" value="GATase"/>
    <property type="match status" value="1"/>
</dbReference>
<dbReference type="NCBIfam" id="TIGR00566">
    <property type="entry name" value="trpG_papA"/>
    <property type="match status" value="1"/>
</dbReference>
<dbReference type="GeneID" id="94550138"/>
<dbReference type="AlphaFoldDB" id="A0A2U1FMJ4"/>
<dbReference type="EMBL" id="QEKY01000003">
    <property type="protein sequence ID" value="PVZ13379.1"/>
    <property type="molecule type" value="Genomic_DNA"/>
</dbReference>
<sequence>MLRILVLDNRDSFVYNLVQLLREAPNCLPDVVRGDAIPWGRLSDYQGILLSPGPGLPEEACGLMRLIGEVADTHPLLGVCLGHQALAQYYGARIGSMARPLHGHASGLRLAESDEAFWSGVSPDAKVGRYHSWVVQETDWPEVLVPTAWSADDGVLMALRHRELPHYGVQFHPESIITDCGEQLTRNWLNIVARCRESNDHITH</sequence>
<dbReference type="SUPFAM" id="SSF52317">
    <property type="entry name" value="Class I glutamine amidotransferase-like"/>
    <property type="match status" value="1"/>
</dbReference>
<evidence type="ECO:0000313" key="3">
    <source>
        <dbReference type="EMBL" id="PVZ13379.1"/>
    </source>
</evidence>
<dbReference type="GO" id="GO:0005829">
    <property type="term" value="C:cytosol"/>
    <property type="evidence" value="ECO:0007669"/>
    <property type="project" value="TreeGrafter"/>
</dbReference>
<dbReference type="PRINTS" id="PR00096">
    <property type="entry name" value="GATASE"/>
</dbReference>
<dbReference type="InterPro" id="IPR050472">
    <property type="entry name" value="Anth_synth/Amidotransfase"/>
</dbReference>
<protein>
    <submittedName>
        <fullName evidence="3">Anthranilate synthase component II</fullName>
    </submittedName>
</protein>
<dbReference type="Proteomes" id="UP000245462">
    <property type="component" value="Unassembled WGS sequence"/>
</dbReference>
<dbReference type="InterPro" id="IPR006221">
    <property type="entry name" value="TrpG/PapA_dom"/>
</dbReference>
<dbReference type="PRINTS" id="PR00097">
    <property type="entry name" value="ANTSNTHASEII"/>
</dbReference>
<dbReference type="CDD" id="cd01743">
    <property type="entry name" value="GATase1_Anthranilate_Synthase"/>
    <property type="match status" value="1"/>
</dbReference>
<reference evidence="3 4" key="1">
    <citation type="submission" date="2018-04" db="EMBL/GenBank/DDBJ databases">
        <title>Genomic Encyclopedia of Type Strains, Phase IV (KMG-IV): sequencing the most valuable type-strain genomes for metagenomic binning, comparative biology and taxonomic classification.</title>
        <authorList>
            <person name="Goeker M."/>
        </authorList>
    </citation>
    <scope>NUCLEOTIDE SEQUENCE [LARGE SCALE GENOMIC DNA]</scope>
    <source>
        <strain evidence="3 4">DSM 28520</strain>
    </source>
</reference>
<dbReference type="GO" id="GO:0046654">
    <property type="term" value="P:tetrahydrofolate biosynthetic process"/>
    <property type="evidence" value="ECO:0007669"/>
    <property type="project" value="TreeGrafter"/>
</dbReference>